<comment type="caution">
    <text evidence="2">The sequence shown here is derived from an EMBL/GenBank/DDBJ whole genome shotgun (WGS) entry which is preliminary data.</text>
</comment>
<evidence type="ECO:0000313" key="2">
    <source>
        <dbReference type="EMBL" id="MBB4614646.1"/>
    </source>
</evidence>
<protein>
    <submittedName>
        <fullName evidence="2">Uncharacterized protein</fullName>
    </submittedName>
</protein>
<gene>
    <name evidence="2" type="ORF">GGR37_002933</name>
</gene>
<dbReference type="EMBL" id="JACHOA010000005">
    <property type="protein sequence ID" value="MBB4614646.1"/>
    <property type="molecule type" value="Genomic_DNA"/>
</dbReference>
<keyword evidence="1" id="KW-0472">Membrane</keyword>
<dbReference type="AlphaFoldDB" id="A0A7W7AD19"/>
<dbReference type="OrthoDB" id="7432990at2"/>
<proteinExistence type="predicted"/>
<keyword evidence="3" id="KW-1185">Reference proteome</keyword>
<accession>A0A7W7AD19</accession>
<dbReference type="RefSeq" id="WP_144904473.1">
    <property type="nucleotide sequence ID" value="NZ_JACHOA010000005.1"/>
</dbReference>
<dbReference type="Proteomes" id="UP000538566">
    <property type="component" value="Unassembled WGS sequence"/>
</dbReference>
<keyword evidence="1" id="KW-1133">Transmembrane helix</keyword>
<reference evidence="2 3" key="1">
    <citation type="submission" date="2020-08" db="EMBL/GenBank/DDBJ databases">
        <title>Genomic Encyclopedia of Type Strains, Phase IV (KMG-IV): sequencing the most valuable type-strain genomes for metagenomic binning, comparative biology and taxonomic classification.</title>
        <authorList>
            <person name="Goeker M."/>
        </authorList>
    </citation>
    <scope>NUCLEOTIDE SEQUENCE [LARGE SCALE GENOMIC DNA]</scope>
    <source>
        <strain evidence="2 3">DSM 17507</strain>
    </source>
</reference>
<keyword evidence="1" id="KW-0812">Transmembrane</keyword>
<name>A0A7W7AD19_9SPHN</name>
<evidence type="ECO:0000313" key="3">
    <source>
        <dbReference type="Proteomes" id="UP000538566"/>
    </source>
</evidence>
<sequence>MSGGAWLLAGGALVTWFGASYLICKRKWERAVSLLRDRRANPSRDDFVAMLAPEVGSATALWFWKELQVYYRPRLSPHPDDDLTGDLPIDPDEPDDWVRDYCRLHGLKVHDLAQWPEALAVTPRNLLGWLEKERSRLTE</sequence>
<feature type="transmembrane region" description="Helical" evidence="1">
    <location>
        <begin position="6"/>
        <end position="24"/>
    </location>
</feature>
<evidence type="ECO:0000256" key="1">
    <source>
        <dbReference type="SAM" id="Phobius"/>
    </source>
</evidence>
<organism evidence="2 3">
    <name type="scientific">Novosphingobium taihuense</name>
    <dbReference type="NCBI Taxonomy" id="260085"/>
    <lineage>
        <taxon>Bacteria</taxon>
        <taxon>Pseudomonadati</taxon>
        <taxon>Pseudomonadota</taxon>
        <taxon>Alphaproteobacteria</taxon>
        <taxon>Sphingomonadales</taxon>
        <taxon>Sphingomonadaceae</taxon>
        <taxon>Novosphingobium</taxon>
    </lineage>
</organism>